<dbReference type="AlphaFoldDB" id="A0A2W5VFT4"/>
<dbReference type="SMART" id="SM00382">
    <property type="entry name" value="AAA"/>
    <property type="match status" value="1"/>
</dbReference>
<gene>
    <name evidence="10 12" type="primary">ftsE</name>
    <name evidence="12" type="ORF">DI536_23035</name>
</gene>
<dbReference type="EMBL" id="QFQP01000022">
    <property type="protein sequence ID" value="PZR09111.1"/>
    <property type="molecule type" value="Genomic_DNA"/>
</dbReference>
<name>A0A2W5VFT4_9BACT</name>
<keyword evidence="6 10" id="KW-0547">Nucleotide-binding</keyword>
<keyword evidence="4 10" id="KW-1003">Cell membrane</keyword>
<dbReference type="Pfam" id="PF00005">
    <property type="entry name" value="ABC_tran"/>
    <property type="match status" value="1"/>
</dbReference>
<dbReference type="SUPFAM" id="SSF52540">
    <property type="entry name" value="P-loop containing nucleoside triphosphate hydrolases"/>
    <property type="match status" value="1"/>
</dbReference>
<dbReference type="InterPro" id="IPR017871">
    <property type="entry name" value="ABC_transporter-like_CS"/>
</dbReference>
<comment type="subunit">
    <text evidence="10">Homodimer. Forms a membrane-associated complex with FtsX.</text>
</comment>
<feature type="domain" description="ABC transporter" evidence="11">
    <location>
        <begin position="2"/>
        <end position="231"/>
    </location>
</feature>
<dbReference type="GO" id="GO:0005886">
    <property type="term" value="C:plasma membrane"/>
    <property type="evidence" value="ECO:0007669"/>
    <property type="project" value="UniProtKB-SubCell"/>
</dbReference>
<evidence type="ECO:0000256" key="10">
    <source>
        <dbReference type="RuleBase" id="RU365094"/>
    </source>
</evidence>
<keyword evidence="7 10" id="KW-0067">ATP-binding</keyword>
<dbReference type="PROSITE" id="PS50893">
    <property type="entry name" value="ABC_TRANSPORTER_2"/>
    <property type="match status" value="1"/>
</dbReference>
<dbReference type="InterPro" id="IPR015854">
    <property type="entry name" value="ABC_transpr_LolD-like"/>
</dbReference>
<evidence type="ECO:0000256" key="3">
    <source>
        <dbReference type="ARBA" id="ARBA00020019"/>
    </source>
</evidence>
<dbReference type="NCBIfam" id="TIGR02673">
    <property type="entry name" value="FtsE"/>
    <property type="match status" value="1"/>
</dbReference>
<evidence type="ECO:0000259" key="11">
    <source>
        <dbReference type="PROSITE" id="PS50893"/>
    </source>
</evidence>
<proteinExistence type="inferred from homology"/>
<dbReference type="InterPro" id="IPR003593">
    <property type="entry name" value="AAA+_ATPase"/>
</dbReference>
<comment type="subcellular location">
    <subcellularLocation>
        <location evidence="10">Cell membrane</location>
        <topology evidence="10">Peripheral membrane protein</topology>
        <orientation evidence="10">Cytoplasmic side</orientation>
    </subcellularLocation>
</comment>
<dbReference type="InterPro" id="IPR027417">
    <property type="entry name" value="P-loop_NTPase"/>
</dbReference>
<dbReference type="GO" id="GO:0022857">
    <property type="term" value="F:transmembrane transporter activity"/>
    <property type="evidence" value="ECO:0007669"/>
    <property type="project" value="TreeGrafter"/>
</dbReference>
<dbReference type="PANTHER" id="PTHR24220">
    <property type="entry name" value="IMPORT ATP-BINDING PROTEIN"/>
    <property type="match status" value="1"/>
</dbReference>
<dbReference type="Gene3D" id="3.40.50.300">
    <property type="entry name" value="P-loop containing nucleotide triphosphate hydrolases"/>
    <property type="match status" value="1"/>
</dbReference>
<dbReference type="InterPro" id="IPR005286">
    <property type="entry name" value="Cell_div_FtsE"/>
</dbReference>
<evidence type="ECO:0000256" key="2">
    <source>
        <dbReference type="ARBA" id="ARBA00005417"/>
    </source>
</evidence>
<evidence type="ECO:0000256" key="6">
    <source>
        <dbReference type="ARBA" id="ARBA00022741"/>
    </source>
</evidence>
<dbReference type="PROSITE" id="PS00211">
    <property type="entry name" value="ABC_TRANSPORTER_1"/>
    <property type="match status" value="1"/>
</dbReference>
<evidence type="ECO:0000256" key="4">
    <source>
        <dbReference type="ARBA" id="ARBA00022475"/>
    </source>
</evidence>
<evidence type="ECO:0000256" key="7">
    <source>
        <dbReference type="ARBA" id="ARBA00022840"/>
    </source>
</evidence>
<organism evidence="12 13">
    <name type="scientific">Archangium gephyra</name>
    <dbReference type="NCBI Taxonomy" id="48"/>
    <lineage>
        <taxon>Bacteria</taxon>
        <taxon>Pseudomonadati</taxon>
        <taxon>Myxococcota</taxon>
        <taxon>Myxococcia</taxon>
        <taxon>Myxococcales</taxon>
        <taxon>Cystobacterineae</taxon>
        <taxon>Archangiaceae</taxon>
        <taxon>Archangium</taxon>
    </lineage>
</organism>
<dbReference type="InterPro" id="IPR003439">
    <property type="entry name" value="ABC_transporter-like_ATP-bd"/>
</dbReference>
<evidence type="ECO:0000313" key="13">
    <source>
        <dbReference type="Proteomes" id="UP000249061"/>
    </source>
</evidence>
<dbReference type="GO" id="GO:0016887">
    <property type="term" value="F:ATP hydrolysis activity"/>
    <property type="evidence" value="ECO:0007669"/>
    <property type="project" value="InterPro"/>
</dbReference>
<comment type="similarity">
    <text evidence="2 10">Belongs to the ABC transporter superfamily.</text>
</comment>
<keyword evidence="9 10" id="KW-0131">Cell cycle</keyword>
<dbReference type="Proteomes" id="UP000249061">
    <property type="component" value="Unassembled WGS sequence"/>
</dbReference>
<comment type="function">
    <text evidence="1">Part of the ABC transporter FtsEX involved in cellular division. Important for assembly or stability of the septal ring.</text>
</comment>
<dbReference type="GO" id="GO:0005524">
    <property type="term" value="F:ATP binding"/>
    <property type="evidence" value="ECO:0007669"/>
    <property type="project" value="UniProtKB-UniRule"/>
</dbReference>
<evidence type="ECO:0000313" key="12">
    <source>
        <dbReference type="EMBL" id="PZR09111.1"/>
    </source>
</evidence>
<dbReference type="GO" id="GO:0051301">
    <property type="term" value="P:cell division"/>
    <property type="evidence" value="ECO:0007669"/>
    <property type="project" value="UniProtKB-UniRule"/>
</dbReference>
<dbReference type="FunFam" id="3.40.50.300:FF:000056">
    <property type="entry name" value="Cell division ATP-binding protein FtsE"/>
    <property type="match status" value="1"/>
</dbReference>
<keyword evidence="5 10" id="KW-0132">Cell division</keyword>
<comment type="caution">
    <text evidence="12">The sequence shown here is derived from an EMBL/GenBank/DDBJ whole genome shotgun (WGS) entry which is preliminary data.</text>
</comment>
<evidence type="ECO:0000256" key="8">
    <source>
        <dbReference type="ARBA" id="ARBA00023136"/>
    </source>
</evidence>
<accession>A0A2W5VFT4</accession>
<evidence type="ECO:0000256" key="9">
    <source>
        <dbReference type="ARBA" id="ARBA00023306"/>
    </source>
</evidence>
<sequence length="232" mass="25530">MIQMFHVSKAYPGDPPVLTDINLDIGKAEFVFLTGPSGAGKSTLLKLMFLAERPSKGQILIGGRNIARVRESSIPYLRRNIGVVFQDFKLLPTRTVAENVGFTLDVLGVSRDEVRERSVKMLRRVGLEHKADVSPLKLSGGEQQRVSLARALVNDPAMLLADEPTGNLDPALTVEIMDLLSDVNARGTTVIVATHDASLIERYEKRTLRLERGSIVADERGEKAARLMINDN</sequence>
<dbReference type="PANTHER" id="PTHR24220:SF470">
    <property type="entry name" value="CELL DIVISION ATP-BINDING PROTEIN FTSE"/>
    <property type="match status" value="1"/>
</dbReference>
<protein>
    <recommendedName>
        <fullName evidence="3 10">Cell division ATP-binding protein FtsE</fullName>
    </recommendedName>
</protein>
<evidence type="ECO:0000256" key="5">
    <source>
        <dbReference type="ARBA" id="ARBA00022618"/>
    </source>
</evidence>
<evidence type="ECO:0000256" key="1">
    <source>
        <dbReference type="ARBA" id="ARBA00002579"/>
    </source>
</evidence>
<keyword evidence="8 10" id="KW-0472">Membrane</keyword>
<reference evidence="12 13" key="1">
    <citation type="submission" date="2017-08" db="EMBL/GenBank/DDBJ databases">
        <title>Infants hospitalized years apart are colonized by the same room-sourced microbial strains.</title>
        <authorList>
            <person name="Brooks B."/>
            <person name="Olm M.R."/>
            <person name="Firek B.A."/>
            <person name="Baker R."/>
            <person name="Thomas B.C."/>
            <person name="Morowitz M.J."/>
            <person name="Banfield J.F."/>
        </authorList>
    </citation>
    <scope>NUCLEOTIDE SEQUENCE [LARGE SCALE GENOMIC DNA]</scope>
    <source>
        <strain evidence="12">S2_003_000_R2_14</strain>
    </source>
</reference>